<dbReference type="InterPro" id="IPR001948">
    <property type="entry name" value="Peptidase_M18"/>
</dbReference>
<dbReference type="Gene3D" id="3.40.630.10">
    <property type="entry name" value="Zn peptidases"/>
    <property type="match status" value="1"/>
</dbReference>
<keyword evidence="5 12" id="KW-0031">Aminopeptidase</keyword>
<gene>
    <name evidence="12" type="ORF">BcabD6B2_19250</name>
</gene>
<dbReference type="InterPro" id="IPR023358">
    <property type="entry name" value="Peptidase_M18_dom2"/>
</dbReference>
<evidence type="ECO:0000256" key="9">
    <source>
        <dbReference type="ARBA" id="ARBA00022833"/>
    </source>
</evidence>
<dbReference type="GO" id="GO:0008270">
    <property type="term" value="F:zinc ion binding"/>
    <property type="evidence" value="ECO:0007669"/>
    <property type="project" value="InterPro"/>
</dbReference>
<keyword evidence="13" id="KW-1185">Reference proteome</keyword>
<keyword evidence="9" id="KW-0862">Zinc</keyword>
<dbReference type="EC" id="3.4.11.21" evidence="4"/>
<dbReference type="NCBIfam" id="NF002759">
    <property type="entry name" value="PRK02813.1"/>
    <property type="match status" value="1"/>
</dbReference>
<evidence type="ECO:0000256" key="11">
    <source>
        <dbReference type="SAM" id="MobiDB-lite"/>
    </source>
</evidence>
<evidence type="ECO:0000256" key="3">
    <source>
        <dbReference type="ARBA" id="ARBA00008290"/>
    </source>
</evidence>
<dbReference type="GO" id="GO:0006508">
    <property type="term" value="P:proteolysis"/>
    <property type="evidence" value="ECO:0007669"/>
    <property type="project" value="UniProtKB-KW"/>
</dbReference>
<dbReference type="SUPFAM" id="SSF53187">
    <property type="entry name" value="Zn-dependent exopeptidases"/>
    <property type="match status" value="1"/>
</dbReference>
<proteinExistence type="inferred from homology"/>
<dbReference type="Pfam" id="PF02127">
    <property type="entry name" value="Peptidase_M18"/>
    <property type="match status" value="1"/>
</dbReference>
<comment type="caution">
    <text evidence="12">The sequence shown here is derived from an EMBL/GenBank/DDBJ whole genome shotgun (WGS) entry which is preliminary data.</text>
</comment>
<dbReference type="PANTHER" id="PTHR28570">
    <property type="entry name" value="ASPARTYL AMINOPEPTIDASE"/>
    <property type="match status" value="1"/>
</dbReference>
<dbReference type="PRINTS" id="PR00932">
    <property type="entry name" value="AMINO1PTASE"/>
</dbReference>
<evidence type="ECO:0000256" key="10">
    <source>
        <dbReference type="ARBA" id="ARBA00023049"/>
    </source>
</evidence>
<keyword evidence="8" id="KW-0378">Hydrolase</keyword>
<evidence type="ECO:0000256" key="2">
    <source>
        <dbReference type="ARBA" id="ARBA00001947"/>
    </source>
</evidence>
<evidence type="ECO:0000313" key="13">
    <source>
        <dbReference type="Proteomes" id="UP001497744"/>
    </source>
</evidence>
<protein>
    <recommendedName>
        <fullName evidence="4">aspartyl aminopeptidase</fullName>
        <ecNumber evidence="4">3.4.11.21</ecNumber>
    </recommendedName>
</protein>
<evidence type="ECO:0000256" key="1">
    <source>
        <dbReference type="ARBA" id="ARBA00001335"/>
    </source>
</evidence>
<evidence type="ECO:0000256" key="5">
    <source>
        <dbReference type="ARBA" id="ARBA00022438"/>
    </source>
</evidence>
<reference evidence="12 13" key="1">
    <citation type="submission" date="2021-06" db="EMBL/GenBank/DDBJ databases">
        <title>Genome sequence of Babesia caballi.</title>
        <authorList>
            <person name="Yamagishi J."/>
            <person name="Kidaka T."/>
            <person name="Ochi A."/>
        </authorList>
    </citation>
    <scope>NUCLEOTIDE SEQUENCE [LARGE SCALE GENOMIC DNA]</scope>
    <source>
        <strain evidence="12">USDA-D6B2</strain>
    </source>
</reference>
<dbReference type="EMBL" id="BPLF01000002">
    <property type="protein sequence ID" value="GIX62490.1"/>
    <property type="molecule type" value="Genomic_DNA"/>
</dbReference>
<dbReference type="PANTHER" id="PTHR28570:SF3">
    <property type="entry name" value="ASPARTYL AMINOPEPTIDASE"/>
    <property type="match status" value="1"/>
</dbReference>
<comment type="cofactor">
    <cofactor evidence="2">
        <name>Zn(2+)</name>
        <dbReference type="ChEBI" id="CHEBI:29105"/>
    </cofactor>
</comment>
<evidence type="ECO:0000256" key="8">
    <source>
        <dbReference type="ARBA" id="ARBA00022801"/>
    </source>
</evidence>
<dbReference type="Proteomes" id="UP001497744">
    <property type="component" value="Unassembled WGS sequence"/>
</dbReference>
<comment type="catalytic activity">
    <reaction evidence="1">
        <text>Release of an N-terminal aspartate or glutamate from a peptide, with a preference for aspartate.</text>
        <dbReference type="EC" id="3.4.11.21"/>
    </reaction>
</comment>
<dbReference type="RefSeq" id="XP_067714559.1">
    <property type="nucleotide sequence ID" value="XM_067858458.1"/>
</dbReference>
<accession>A0AAV4LSE9</accession>
<comment type="similarity">
    <text evidence="3">Belongs to the peptidase M18 family.</text>
</comment>
<evidence type="ECO:0000256" key="6">
    <source>
        <dbReference type="ARBA" id="ARBA00022670"/>
    </source>
</evidence>
<dbReference type="GO" id="GO:0008237">
    <property type="term" value="F:metallopeptidase activity"/>
    <property type="evidence" value="ECO:0007669"/>
    <property type="project" value="UniProtKB-KW"/>
</dbReference>
<dbReference type="GO" id="GO:0005737">
    <property type="term" value="C:cytoplasm"/>
    <property type="evidence" value="ECO:0007669"/>
    <property type="project" value="UniProtKB-ARBA"/>
</dbReference>
<evidence type="ECO:0000313" key="12">
    <source>
        <dbReference type="EMBL" id="GIX62490.1"/>
    </source>
</evidence>
<dbReference type="GeneID" id="94193971"/>
<keyword evidence="6" id="KW-0645">Protease</keyword>
<dbReference type="SUPFAM" id="SSF101821">
    <property type="entry name" value="Aminopeptidase/glucanase lid domain"/>
    <property type="match status" value="1"/>
</dbReference>
<feature type="region of interest" description="Disordered" evidence="11">
    <location>
        <begin position="1652"/>
        <end position="1672"/>
    </location>
</feature>
<name>A0AAV4LSE9_BABCB</name>
<sequence length="1702" mass="180279">MVRRTQSPSGGPCAAVGVSPAPDRLGVAFDFLSGALGLGRSRDGIRRTGDLRGTGGHGLRLGVGVLPRVGTGRVHAVGPPLVQVAEEDDVVAEARQAVHPRHVDEERRHVVHERVERLVDERAPGKVVHGLQLVVDVNLGRHHDEAEGVDGPRSDRYDVGVPRLVLLVEERVDGVAQHTGQHDHAHVLYGHLVVLLGVGLDLDADGLGDLPGRGDQADGNLKEDEPGDVLAVENVERDDDVAREVDQHREGGETLHGVGLVPELNVVLEGEEREDAVQQDEGAREDEHVDVGGHEGALEHLKLLSGLLAQNAAGLAVHLELRGHQVVGRAAGGEVDLELQRGAVHLGADALVVLLQDPELRQVHEGVIDALGLVDLVRVKVHVLGVLHVRSRVVDQVYVEPGDPVLAHLLLGPLLRLGSGRPDETDLLAVLHPAHRGQGDGLDDDVALEALFEGRLVEGHGAGGVGLVRDHEHNGIELVVVVVEEAGVGGDGGSGDVESAVEAVRVSTVLRGEDKLSTVSQKLQAHACHTSRFNVRRGRWQTDRTGSPTHSVLELVRFLTDNHAAAKQLDEHAPWQLEQGGTYYVADANATMMAFHVGKNFDPAKGGVVIAVGHTDSPALKLEYKCEATAHAFNQVVPLTYTSGLWHTWMDRDLGLAGRVIVRNEGVLEERLLRIQKPLIVTPNLSIHFQNAAEREVLKLNREKHLRGIISTEAVHKLSGEIANPLLAYIAKDLGVKVEDIVDMDLCLMDSANSALSGLYEEFLSSGRLDNLATSFAAVGGFLDFVNGTEVRDSEYISCIIFYNYEEMGSLMASGAHSQITFEWLDKMFAALGSSFVATKGRALILNMDMSHAVHPNYPERHPDTHQPRFHGGLIMKRNVNGRYATDLRGSAIVTETARARGVPVQDFRVPNDSPCGSTVGPFLSSRLCVPVVDVGIAQLAMHSIREVCSAVDIWHLKEVVNSFLRPRGRSRSEVDQSSQLGLRLPFGGLQLEDGGDRLVVAGEHEVVAGVAGAAQARLGGRRRGAAEEDAIAPGGGALDVVVVRALLELVGGVERDGRLLQAAHVRLDVPHLGEELVVLQQLLRLAVVNVLENLSRAVVVVVALNLEVEVAGEDQQVLREELLERLPAEDVLHDALELLGAHARGQLAGVEVHVDEGEAVTSHGEPHADGALVADVAAEAGLDGARLEVAHGVAKALADEDGHVEPDHGAGLEVDEAEAAVLVGLAERAEDLAVEEHLLVLLGLAAQDVHDGELDELLEEEDKDLRALLHAARDPVADVVAAGERGAVHVPGPAPDDDVAGELPRLVGEGVVAGAGDHGLGVVEERAVGVAALADVLRVDGGGAGVDPADVVAVRAPHLAELARRAAEVVLAVLVVLQHVGHAVGVEHAGQPDPRDHELHGVGAVEAVEAVDAEYAALGAGDVALLEPRAHRGVHGRGQHVAVEVAHAVERAQQLQVHEVQQLGDHGAPLDLLVVVVLDQPQGQVAEGVHEVLQRLGEEALAGLAVEEREHADLGARAVEARQVVVVEEEGALALVDGPGEVGLREDVALAPEDGHGAAGLHEALPGAAVDADAHLALDEVAHVALAVDAARVQAGPRAVDGAAADEKQLNALAVPVLLRVAHVALHQRRQPVRGDVVGEAAAPVERGVGHLEEGPGVRRAARGGEAPRAQRHQVLLPLPLERVREVRGAAEVVPGREEVV</sequence>
<evidence type="ECO:0000256" key="4">
    <source>
        <dbReference type="ARBA" id="ARBA00011965"/>
    </source>
</evidence>
<keyword evidence="7" id="KW-0479">Metal-binding</keyword>
<dbReference type="GO" id="GO:0004177">
    <property type="term" value="F:aminopeptidase activity"/>
    <property type="evidence" value="ECO:0007669"/>
    <property type="project" value="UniProtKB-KW"/>
</dbReference>
<evidence type="ECO:0000256" key="7">
    <source>
        <dbReference type="ARBA" id="ARBA00022723"/>
    </source>
</evidence>
<dbReference type="Gene3D" id="2.30.250.10">
    <property type="entry name" value="Aminopeptidase i, Domain 2"/>
    <property type="match status" value="1"/>
</dbReference>
<organism evidence="12 13">
    <name type="scientific">Babesia caballi</name>
    <dbReference type="NCBI Taxonomy" id="5871"/>
    <lineage>
        <taxon>Eukaryota</taxon>
        <taxon>Sar</taxon>
        <taxon>Alveolata</taxon>
        <taxon>Apicomplexa</taxon>
        <taxon>Aconoidasida</taxon>
        <taxon>Piroplasmida</taxon>
        <taxon>Babesiidae</taxon>
        <taxon>Babesia</taxon>
    </lineage>
</organism>
<keyword evidence="10" id="KW-0482">Metalloprotease</keyword>